<dbReference type="InterPro" id="IPR016032">
    <property type="entry name" value="Sig_transdc_resp-reg_C-effctor"/>
</dbReference>
<evidence type="ECO:0000256" key="3">
    <source>
        <dbReference type="ARBA" id="ARBA00023163"/>
    </source>
</evidence>
<reference evidence="5 6" key="1">
    <citation type="journal article" date="2023" name="Access Microbiol">
        <title>The genome of a steinernematid-associated Pseudomonas piscis bacterium encodes the biosynthesis of insect toxins.</title>
        <authorList>
            <person name="Awori R.M."/>
            <person name="Hendre P."/>
            <person name="Amugune N.O."/>
        </authorList>
    </citation>
    <scope>NUCLEOTIDE SEQUENCE [LARGE SCALE GENOMIC DNA]</scope>
    <source>
        <strain evidence="5 6">75</strain>
    </source>
</reference>
<dbReference type="Proteomes" id="UP001237292">
    <property type="component" value="Chromosome"/>
</dbReference>
<gene>
    <name evidence="5" type="ORF">QL104_07480</name>
</gene>
<feature type="domain" description="HTH luxR-type" evidence="4">
    <location>
        <begin position="15"/>
        <end position="77"/>
    </location>
</feature>
<dbReference type="SUPFAM" id="SSF46894">
    <property type="entry name" value="C-terminal effector domain of the bipartite response regulators"/>
    <property type="match status" value="1"/>
</dbReference>
<evidence type="ECO:0000256" key="2">
    <source>
        <dbReference type="ARBA" id="ARBA00023125"/>
    </source>
</evidence>
<evidence type="ECO:0000256" key="1">
    <source>
        <dbReference type="ARBA" id="ARBA00023015"/>
    </source>
</evidence>
<name>A0ABY9NL05_9PSED</name>
<dbReference type="PANTHER" id="PTHR44688">
    <property type="entry name" value="DNA-BINDING TRANSCRIPTIONAL ACTIVATOR DEVR_DOSR"/>
    <property type="match status" value="1"/>
</dbReference>
<dbReference type="PROSITE" id="PS50043">
    <property type="entry name" value="HTH_LUXR_2"/>
    <property type="match status" value="1"/>
</dbReference>
<dbReference type="PANTHER" id="PTHR44688:SF16">
    <property type="entry name" value="DNA-BINDING TRANSCRIPTIONAL ACTIVATOR DEVR_DOSR"/>
    <property type="match status" value="1"/>
</dbReference>
<keyword evidence="2" id="KW-0238">DNA-binding</keyword>
<evidence type="ECO:0000313" key="6">
    <source>
        <dbReference type="Proteomes" id="UP001237292"/>
    </source>
</evidence>
<dbReference type="SMART" id="SM00421">
    <property type="entry name" value="HTH_LUXR"/>
    <property type="match status" value="1"/>
</dbReference>
<dbReference type="Gene3D" id="1.10.10.10">
    <property type="entry name" value="Winged helix-like DNA-binding domain superfamily/Winged helix DNA-binding domain"/>
    <property type="match status" value="1"/>
</dbReference>
<dbReference type="EMBL" id="CP133164">
    <property type="protein sequence ID" value="WMN19239.1"/>
    <property type="molecule type" value="Genomic_DNA"/>
</dbReference>
<dbReference type="PRINTS" id="PR00038">
    <property type="entry name" value="HTHLUXR"/>
</dbReference>
<dbReference type="InterPro" id="IPR036388">
    <property type="entry name" value="WH-like_DNA-bd_sf"/>
</dbReference>
<sequence>MTAATITANGFTGFLGRGAAPRELQCLMAVAAGKTSKEAARDLGISPDTINKRLLSLTTKLGVTRRGALVAEAFKRGLITPAVVALCAVIVGHNIASADDEFTRVRRSGERKLVETRVSRRAECALAVA</sequence>
<keyword evidence="6" id="KW-1185">Reference proteome</keyword>
<dbReference type="CDD" id="cd06170">
    <property type="entry name" value="LuxR_C_like"/>
    <property type="match status" value="1"/>
</dbReference>
<proteinExistence type="predicted"/>
<dbReference type="InterPro" id="IPR000792">
    <property type="entry name" value="Tscrpt_reg_LuxR_C"/>
</dbReference>
<dbReference type="RefSeq" id="WP_282878663.1">
    <property type="nucleotide sequence ID" value="NZ_CP133164.1"/>
</dbReference>
<dbReference type="Pfam" id="PF00196">
    <property type="entry name" value="GerE"/>
    <property type="match status" value="1"/>
</dbReference>
<protein>
    <submittedName>
        <fullName evidence="5">Helix-turn-helix domain-containing protein</fullName>
    </submittedName>
</protein>
<organism evidence="5 6">
    <name type="scientific">Pseudomonas piscis</name>
    <dbReference type="NCBI Taxonomy" id="2614538"/>
    <lineage>
        <taxon>Bacteria</taxon>
        <taxon>Pseudomonadati</taxon>
        <taxon>Pseudomonadota</taxon>
        <taxon>Gammaproteobacteria</taxon>
        <taxon>Pseudomonadales</taxon>
        <taxon>Pseudomonadaceae</taxon>
        <taxon>Pseudomonas</taxon>
    </lineage>
</organism>
<keyword evidence="1" id="KW-0805">Transcription regulation</keyword>
<evidence type="ECO:0000313" key="5">
    <source>
        <dbReference type="EMBL" id="WMN19239.1"/>
    </source>
</evidence>
<evidence type="ECO:0000259" key="4">
    <source>
        <dbReference type="PROSITE" id="PS50043"/>
    </source>
</evidence>
<accession>A0ABY9NL05</accession>
<keyword evidence="3" id="KW-0804">Transcription</keyword>